<dbReference type="RefSeq" id="WP_169748240.1">
    <property type="nucleotide sequence ID" value="NZ_CBFSJS010000009.1"/>
</dbReference>
<dbReference type="AlphaFoldDB" id="A0A0F0KI23"/>
<dbReference type="PATRIC" id="fig|582680.7.peg.2875"/>
<evidence type="ECO:0000313" key="2">
    <source>
        <dbReference type="EMBL" id="KJL19775.1"/>
    </source>
</evidence>
<evidence type="ECO:0000313" key="5">
    <source>
        <dbReference type="Proteomes" id="UP000198877"/>
    </source>
</evidence>
<dbReference type="Proteomes" id="UP000033448">
    <property type="component" value="Unassembled WGS sequence"/>
</dbReference>
<reference evidence="5" key="2">
    <citation type="submission" date="2016-10" db="EMBL/GenBank/DDBJ databases">
        <authorList>
            <person name="Varghese N."/>
            <person name="Submissions S."/>
        </authorList>
    </citation>
    <scope>NUCLEOTIDE SEQUENCE [LARGE SCALE GENOMIC DNA]</scope>
    <source>
        <strain evidence="5">CL127</strain>
    </source>
</reference>
<accession>A0A0F0KI23</accession>
<keyword evidence="4" id="KW-1185">Reference proteome</keyword>
<evidence type="ECO:0000313" key="3">
    <source>
        <dbReference type="EMBL" id="SFR72008.1"/>
    </source>
</evidence>
<dbReference type="Proteomes" id="UP000198877">
    <property type="component" value="Unassembled WGS sequence"/>
</dbReference>
<keyword evidence="1" id="KW-0812">Transmembrane</keyword>
<proteinExistence type="predicted"/>
<reference evidence="3" key="3">
    <citation type="submission" date="2016-10" db="EMBL/GenBank/DDBJ databases">
        <authorList>
            <person name="de Groot N.N."/>
        </authorList>
    </citation>
    <scope>NUCLEOTIDE SEQUENCE [LARGE SCALE GENOMIC DNA]</scope>
    <source>
        <strain evidence="3">CL127</strain>
    </source>
</reference>
<accession>A0A1I6IZ84</accession>
<sequence>MDEFWVAAAWSVIPTIVVCVVFWFVLRGILRFDRTERQTHARIEAEERAARGLPPRAS</sequence>
<evidence type="ECO:0000313" key="4">
    <source>
        <dbReference type="Proteomes" id="UP000033448"/>
    </source>
</evidence>
<feature type="transmembrane region" description="Helical" evidence="1">
    <location>
        <begin position="6"/>
        <end position="26"/>
    </location>
</feature>
<keyword evidence="1" id="KW-0472">Membrane</keyword>
<dbReference type="EMBL" id="JYIT01000083">
    <property type="protein sequence ID" value="KJL19775.1"/>
    <property type="molecule type" value="Genomic_DNA"/>
</dbReference>
<protein>
    <submittedName>
        <fullName evidence="2">Uncharacterized protein</fullName>
    </submittedName>
</protein>
<reference evidence="2 4" key="1">
    <citation type="submission" date="2015-02" db="EMBL/GenBank/DDBJ databases">
        <title>Draft genome sequences of ten Microbacterium spp. with emphasis on heavy metal contaminated environments.</title>
        <authorList>
            <person name="Corretto E."/>
        </authorList>
    </citation>
    <scope>NUCLEOTIDE SEQUENCE [LARGE SCALE GENOMIC DNA]</scope>
    <source>
        <strain evidence="2 4">DSM 23848</strain>
    </source>
</reference>
<gene>
    <name evidence="2" type="ORF">RL72_02818</name>
    <name evidence="3" type="ORF">SAMN04488591_3145</name>
</gene>
<name>A0A0F0KI23_9MICO</name>
<organism evidence="2 4">
    <name type="scientific">Microbacterium azadirachtae</name>
    <dbReference type="NCBI Taxonomy" id="582680"/>
    <lineage>
        <taxon>Bacteria</taxon>
        <taxon>Bacillati</taxon>
        <taxon>Actinomycetota</taxon>
        <taxon>Actinomycetes</taxon>
        <taxon>Micrococcales</taxon>
        <taxon>Microbacteriaceae</taxon>
        <taxon>Microbacterium</taxon>
    </lineage>
</organism>
<keyword evidence="1" id="KW-1133">Transmembrane helix</keyword>
<evidence type="ECO:0000256" key="1">
    <source>
        <dbReference type="SAM" id="Phobius"/>
    </source>
</evidence>
<dbReference type="EMBL" id="FOYR01000004">
    <property type="protein sequence ID" value="SFR72008.1"/>
    <property type="molecule type" value="Genomic_DNA"/>
</dbReference>